<dbReference type="Proteomes" id="UP000322530">
    <property type="component" value="Unassembled WGS sequence"/>
</dbReference>
<dbReference type="Pfam" id="PF00196">
    <property type="entry name" value="GerE"/>
    <property type="match status" value="1"/>
</dbReference>
<gene>
    <name evidence="3" type="ORF">KDI_37930</name>
</gene>
<evidence type="ECO:0000259" key="2">
    <source>
        <dbReference type="Pfam" id="PF09623"/>
    </source>
</evidence>
<dbReference type="AlphaFoldDB" id="A0A5A5TGS2"/>
<keyword evidence="4" id="KW-1185">Reference proteome</keyword>
<dbReference type="InterPro" id="IPR000792">
    <property type="entry name" value="Tscrpt_reg_LuxR_C"/>
</dbReference>
<dbReference type="SUPFAM" id="SSF46894">
    <property type="entry name" value="C-terminal effector domain of the bipartite response regulators"/>
    <property type="match status" value="1"/>
</dbReference>
<reference evidence="3 4" key="1">
    <citation type="submission" date="2019-01" db="EMBL/GenBank/DDBJ databases">
        <title>Draft genome sequence of Dictyobacter sp. Uno17.</title>
        <authorList>
            <person name="Wang C.M."/>
            <person name="Zheng Y."/>
            <person name="Sakai Y."/>
            <person name="Abe K."/>
            <person name="Yokota A."/>
            <person name="Yabe S."/>
        </authorList>
    </citation>
    <scope>NUCLEOTIDE SEQUENCE [LARGE SCALE GENOMIC DNA]</scope>
    <source>
        <strain evidence="3 4">Uno17</strain>
    </source>
</reference>
<accession>A0A5A5TGS2</accession>
<proteinExistence type="predicted"/>
<dbReference type="InterPro" id="IPR016032">
    <property type="entry name" value="Sig_transdc_resp-reg_C-effctor"/>
</dbReference>
<dbReference type="GO" id="GO:0003677">
    <property type="term" value="F:DNA binding"/>
    <property type="evidence" value="ECO:0007669"/>
    <property type="project" value="InterPro"/>
</dbReference>
<keyword evidence="3" id="KW-0418">Kinase</keyword>
<dbReference type="Pfam" id="PF09623">
    <property type="entry name" value="Cas_NE0113"/>
    <property type="match status" value="1"/>
</dbReference>
<dbReference type="Gene3D" id="3.40.50.10770">
    <property type="entry name" value="Hypothetical protein VC1899 like domain (Restriction endonuclease-like)"/>
    <property type="match status" value="1"/>
</dbReference>
<sequence>MPDRPHILLATLGGQPQVVTFTLDLLLKNFPISHVIVLHPKATTEKLQRSLKQLQAEFVDDYYQAAGRVIHFRSHILRMDGDPIDDIVDDQHADATLETIHQLIVDLKRQGHHIHLSITGGRRLMSLLAISVAALNFDRHDHIWHIHTPETTVAQVKNGARMHVAEEAGVKLIRGPFITLGAYITPGNTSFKTAEQEQQDLLDQQERQRCQRVIEMATPAQLKILKAFARGLRTQQVANELTLSEPTIHSHKTILLQHCRNAWNIPVAEPLDYHFIYQKFGSYFGSDD</sequence>
<evidence type="ECO:0000259" key="1">
    <source>
        <dbReference type="Pfam" id="PF00196"/>
    </source>
</evidence>
<feature type="domain" description="HTH luxR-type" evidence="1">
    <location>
        <begin position="219"/>
        <end position="257"/>
    </location>
</feature>
<dbReference type="Gene3D" id="1.10.10.10">
    <property type="entry name" value="Winged helix-like DNA-binding domain superfamily/Winged helix DNA-binding domain"/>
    <property type="match status" value="1"/>
</dbReference>
<keyword evidence="3" id="KW-0808">Transferase</keyword>
<dbReference type="RefSeq" id="WP_172632248.1">
    <property type="nucleotide sequence ID" value="NZ_BIXY01000063.1"/>
</dbReference>
<feature type="domain" description="CRISPR system ring nuclease SSO2081-like" evidence="2">
    <location>
        <begin position="15"/>
        <end position="186"/>
    </location>
</feature>
<comment type="caution">
    <text evidence="3">The sequence shown here is derived from an EMBL/GenBank/DDBJ whole genome shotgun (WGS) entry which is preliminary data.</text>
</comment>
<dbReference type="EMBL" id="BIXY01000063">
    <property type="protein sequence ID" value="GCF10229.1"/>
    <property type="molecule type" value="Genomic_DNA"/>
</dbReference>
<evidence type="ECO:0000313" key="3">
    <source>
        <dbReference type="EMBL" id="GCF10229.1"/>
    </source>
</evidence>
<dbReference type="GO" id="GO:0016301">
    <property type="term" value="F:kinase activity"/>
    <property type="evidence" value="ECO:0007669"/>
    <property type="project" value="UniProtKB-KW"/>
</dbReference>
<name>A0A5A5TGS2_9CHLR</name>
<dbReference type="GO" id="GO:0006355">
    <property type="term" value="P:regulation of DNA-templated transcription"/>
    <property type="evidence" value="ECO:0007669"/>
    <property type="project" value="InterPro"/>
</dbReference>
<dbReference type="InterPro" id="IPR036388">
    <property type="entry name" value="WH-like_DNA-bd_sf"/>
</dbReference>
<evidence type="ECO:0000313" key="4">
    <source>
        <dbReference type="Proteomes" id="UP000322530"/>
    </source>
</evidence>
<organism evidence="3 4">
    <name type="scientific">Dictyobacter arantiisoli</name>
    <dbReference type="NCBI Taxonomy" id="2014874"/>
    <lineage>
        <taxon>Bacteria</taxon>
        <taxon>Bacillati</taxon>
        <taxon>Chloroflexota</taxon>
        <taxon>Ktedonobacteria</taxon>
        <taxon>Ktedonobacterales</taxon>
        <taxon>Dictyobacteraceae</taxon>
        <taxon>Dictyobacter</taxon>
    </lineage>
</organism>
<dbReference type="InterPro" id="IPR019092">
    <property type="entry name" value="SSO2081-like_dom"/>
</dbReference>
<protein>
    <submittedName>
        <fullName evidence="3">Histidine kinase</fullName>
    </submittedName>
</protein>